<sequence length="290" mass="32242">MIKDWTFAKILASGPGTSIRDLGRVGYAQFGVPISGPADLQAFQWNNHLLQNKENDAQLEISQPGFKIQFLAPTLISISGALSKVILKNKLINNTGLQEINFEDILEIGNIESGSIIYIGIKHGFLSEQILKSRSLLKGITKTFQIAKGDEVPYFTNQEIPLLNRLSQVKWNSQYLSEEIVRVFTGPEWDQLPPTIQKSLFNQSFHISPMKNSMAVQLEELISNEIPGIASAPVFPGTIQLTSGGKLLCLLQDAQVTGGYPRILQVMEDDLRILAQKKPGQKLRFLLVKN</sequence>
<name>A0A1M7Z3N3_9BACT</name>
<dbReference type="GO" id="GO:0005524">
    <property type="term" value="F:ATP binding"/>
    <property type="evidence" value="ECO:0007669"/>
    <property type="project" value="UniProtKB-KW"/>
</dbReference>
<dbReference type="STRING" id="1073327.SAMN04488108_0176"/>
<dbReference type="InterPro" id="IPR052708">
    <property type="entry name" value="PxpC"/>
</dbReference>
<dbReference type="Pfam" id="PF02626">
    <property type="entry name" value="CT_A_B"/>
    <property type="match status" value="1"/>
</dbReference>
<evidence type="ECO:0000256" key="1">
    <source>
        <dbReference type="ARBA" id="ARBA00022741"/>
    </source>
</evidence>
<dbReference type="SMART" id="SM00797">
    <property type="entry name" value="AHS2"/>
    <property type="match status" value="1"/>
</dbReference>
<evidence type="ECO:0000313" key="6">
    <source>
        <dbReference type="Proteomes" id="UP000184609"/>
    </source>
</evidence>
<dbReference type="RefSeq" id="WP_073569869.1">
    <property type="nucleotide sequence ID" value="NZ_FRXN01000001.1"/>
</dbReference>
<organism evidence="5 6">
    <name type="scientific">Algoriphagus zhangzhouensis</name>
    <dbReference type="NCBI Taxonomy" id="1073327"/>
    <lineage>
        <taxon>Bacteria</taxon>
        <taxon>Pseudomonadati</taxon>
        <taxon>Bacteroidota</taxon>
        <taxon>Cytophagia</taxon>
        <taxon>Cytophagales</taxon>
        <taxon>Cyclobacteriaceae</taxon>
        <taxon>Algoriphagus</taxon>
    </lineage>
</organism>
<reference evidence="6" key="1">
    <citation type="submission" date="2016-12" db="EMBL/GenBank/DDBJ databases">
        <authorList>
            <person name="Varghese N."/>
            <person name="Submissions S."/>
        </authorList>
    </citation>
    <scope>NUCLEOTIDE SEQUENCE [LARGE SCALE GENOMIC DNA]</scope>
    <source>
        <strain evidence="6">DSM 25035</strain>
    </source>
</reference>
<dbReference type="OrthoDB" id="9782422at2"/>
<evidence type="ECO:0000259" key="4">
    <source>
        <dbReference type="SMART" id="SM00797"/>
    </source>
</evidence>
<protein>
    <submittedName>
        <fullName evidence="5">Allophanate hydrolase subunit 2</fullName>
    </submittedName>
</protein>
<dbReference type="AlphaFoldDB" id="A0A1M7Z3N3"/>
<dbReference type="PANTHER" id="PTHR43309:SF5">
    <property type="entry name" value="5-OXOPROLINASE SUBUNIT C"/>
    <property type="match status" value="1"/>
</dbReference>
<evidence type="ECO:0000256" key="3">
    <source>
        <dbReference type="ARBA" id="ARBA00022840"/>
    </source>
</evidence>
<feature type="domain" description="Carboxyltransferase" evidence="4">
    <location>
        <begin position="29"/>
        <end position="290"/>
    </location>
</feature>
<dbReference type="GO" id="GO:0016787">
    <property type="term" value="F:hydrolase activity"/>
    <property type="evidence" value="ECO:0007669"/>
    <property type="project" value="UniProtKB-KW"/>
</dbReference>
<dbReference type="Gene3D" id="2.40.100.10">
    <property type="entry name" value="Cyclophilin-like"/>
    <property type="match status" value="1"/>
</dbReference>
<accession>A0A1M7Z3N3</accession>
<keyword evidence="2 5" id="KW-0378">Hydrolase</keyword>
<dbReference type="Proteomes" id="UP000184609">
    <property type="component" value="Unassembled WGS sequence"/>
</dbReference>
<proteinExistence type="predicted"/>
<evidence type="ECO:0000313" key="5">
    <source>
        <dbReference type="EMBL" id="SHO59539.1"/>
    </source>
</evidence>
<keyword evidence="3" id="KW-0067">ATP-binding</keyword>
<keyword evidence="1" id="KW-0547">Nucleotide-binding</keyword>
<keyword evidence="6" id="KW-1185">Reference proteome</keyword>
<dbReference type="EMBL" id="FRXN01000001">
    <property type="protein sequence ID" value="SHO59539.1"/>
    <property type="molecule type" value="Genomic_DNA"/>
</dbReference>
<gene>
    <name evidence="5" type="ORF">SAMN04488108_0176</name>
</gene>
<dbReference type="PANTHER" id="PTHR43309">
    <property type="entry name" value="5-OXOPROLINASE SUBUNIT C"/>
    <property type="match status" value="1"/>
</dbReference>
<dbReference type="InterPro" id="IPR003778">
    <property type="entry name" value="CT_A_B"/>
</dbReference>
<evidence type="ECO:0000256" key="2">
    <source>
        <dbReference type="ARBA" id="ARBA00022801"/>
    </source>
</evidence>
<dbReference type="InterPro" id="IPR029000">
    <property type="entry name" value="Cyclophilin-like_dom_sf"/>
</dbReference>